<dbReference type="EMBL" id="JAHEWX010000003">
    <property type="protein sequence ID" value="MBT1540950.1"/>
    <property type="molecule type" value="Genomic_DNA"/>
</dbReference>
<evidence type="ECO:0000313" key="3">
    <source>
        <dbReference type="EMBL" id="MBT1540950.1"/>
    </source>
</evidence>
<dbReference type="RefSeq" id="WP_214562360.1">
    <property type="nucleotide sequence ID" value="NZ_JAHEWX010000003.1"/>
</dbReference>
<sequence>MNTEPPQGDDLQRMLVSMKQNVLERATPLRKRRRGRSGIVIGVVALLALGTATGAVALTLSQQHADPVAAPTQAQQPEPSPSATTPSSAPITGAPVPKPTPTPLNTTATIPSDCRAVVPASEYSRFFGDITATERDVQASTDGGDGIAATALSCEWRKPGADGGVLYVTVGTTTAEQAQNQVDTFGDEAGGTCTERPDGTLCQLRATLDDGVAKAYTLYVRGDSYVVVDQIGFPTDNLLGAIVGEIWGD</sequence>
<proteinExistence type="predicted"/>
<organism evidence="3 4">
    <name type="scientific">Curtobacterium flaccumfaciens pv. flaccumfaciens</name>
    <dbReference type="NCBI Taxonomy" id="138532"/>
    <lineage>
        <taxon>Bacteria</taxon>
        <taxon>Bacillati</taxon>
        <taxon>Actinomycetota</taxon>
        <taxon>Actinomycetes</taxon>
        <taxon>Micrococcales</taxon>
        <taxon>Microbacteriaceae</taxon>
        <taxon>Curtobacterium</taxon>
    </lineage>
</organism>
<feature type="compositionally biased region" description="Low complexity" evidence="1">
    <location>
        <begin position="81"/>
        <end position="95"/>
    </location>
</feature>
<gene>
    <name evidence="3" type="ORF">KK103_04190</name>
</gene>
<keyword evidence="2" id="KW-0472">Membrane</keyword>
<evidence type="ECO:0000313" key="4">
    <source>
        <dbReference type="Proteomes" id="UP000709437"/>
    </source>
</evidence>
<name>A0A9Q2W295_9MICO</name>
<dbReference type="AlphaFoldDB" id="A0A9Q2W295"/>
<protein>
    <recommendedName>
        <fullName evidence="5">DUF3558 domain-containing protein</fullName>
    </recommendedName>
</protein>
<evidence type="ECO:0008006" key="5">
    <source>
        <dbReference type="Google" id="ProtNLM"/>
    </source>
</evidence>
<reference evidence="3" key="1">
    <citation type="submission" date="2021-05" db="EMBL/GenBank/DDBJ databases">
        <title>Whole genome sequence of Curtobacterium flaccumfaciens pv. flaccumfaciens strain CFBP 3417.</title>
        <authorList>
            <person name="Osdaghi E."/>
            <person name="Taghouti G."/>
            <person name="Portier P."/>
            <person name="Fazliarab A."/>
            <person name="Taghavi S.M."/>
            <person name="Briand M."/>
            <person name="Le-Saux M."/>
            <person name="Jacques M.-A."/>
        </authorList>
    </citation>
    <scope>NUCLEOTIDE SEQUENCE</scope>
    <source>
        <strain evidence="3">CFBP 3417</strain>
    </source>
</reference>
<feature type="region of interest" description="Disordered" evidence="1">
    <location>
        <begin position="67"/>
        <end position="109"/>
    </location>
</feature>
<evidence type="ECO:0000256" key="2">
    <source>
        <dbReference type="SAM" id="Phobius"/>
    </source>
</evidence>
<feature type="transmembrane region" description="Helical" evidence="2">
    <location>
        <begin position="39"/>
        <end position="60"/>
    </location>
</feature>
<accession>A0A9Q2W295</accession>
<comment type="caution">
    <text evidence="3">The sequence shown here is derived from an EMBL/GenBank/DDBJ whole genome shotgun (WGS) entry which is preliminary data.</text>
</comment>
<evidence type="ECO:0000256" key="1">
    <source>
        <dbReference type="SAM" id="MobiDB-lite"/>
    </source>
</evidence>
<keyword evidence="2" id="KW-0812">Transmembrane</keyword>
<keyword evidence="2" id="KW-1133">Transmembrane helix</keyword>
<dbReference type="Proteomes" id="UP000709437">
    <property type="component" value="Unassembled WGS sequence"/>
</dbReference>